<protein>
    <submittedName>
        <fullName evidence="3">Uncharacterized protein</fullName>
    </submittedName>
</protein>
<keyword evidence="2" id="KW-1133">Transmembrane helix</keyword>
<accession>A0A1D9PYN1</accession>
<evidence type="ECO:0000256" key="1">
    <source>
        <dbReference type="SAM" id="MobiDB-lite"/>
    </source>
</evidence>
<reference evidence="4" key="1">
    <citation type="journal article" date="2017" name="Genome Biol. Evol.">
        <title>The complete genome sequence of the phytopathogenic fungus Sclerotinia sclerotiorum reveals insights into the genome architecture of broad host range pathogens.</title>
        <authorList>
            <person name="Derbyshire M."/>
            <person name="Denton-Giles M."/>
            <person name="Hegedus D."/>
            <person name="Seifbarghy S."/>
            <person name="Rollins J."/>
            <person name="van Kan J."/>
            <person name="Seidl M.F."/>
            <person name="Faino L."/>
            <person name="Mbengue M."/>
            <person name="Navaud O."/>
            <person name="Raffaele S."/>
            <person name="Hammond-Kosack K."/>
            <person name="Heard S."/>
            <person name="Oliver R."/>
        </authorList>
    </citation>
    <scope>NUCLEOTIDE SEQUENCE [LARGE SCALE GENOMIC DNA]</scope>
    <source>
        <strain evidence="4">ATCC 18683 / 1980 / Ss-1</strain>
    </source>
</reference>
<feature type="compositionally biased region" description="Polar residues" evidence="1">
    <location>
        <begin position="1"/>
        <end position="12"/>
    </location>
</feature>
<name>A0A1D9PYN1_SCLS1</name>
<dbReference type="KEGG" id="ssl:SS1G_00659"/>
<organism evidence="3 4">
    <name type="scientific">Sclerotinia sclerotiorum (strain ATCC 18683 / 1980 / Ss-1)</name>
    <name type="common">White mold</name>
    <name type="synonym">Whetzelinia sclerotiorum</name>
    <dbReference type="NCBI Taxonomy" id="665079"/>
    <lineage>
        <taxon>Eukaryota</taxon>
        <taxon>Fungi</taxon>
        <taxon>Dikarya</taxon>
        <taxon>Ascomycota</taxon>
        <taxon>Pezizomycotina</taxon>
        <taxon>Leotiomycetes</taxon>
        <taxon>Helotiales</taxon>
        <taxon>Sclerotiniaceae</taxon>
        <taxon>Sclerotinia</taxon>
    </lineage>
</organism>
<feature type="compositionally biased region" description="Low complexity" evidence="1">
    <location>
        <begin position="13"/>
        <end position="27"/>
    </location>
</feature>
<dbReference type="EMBL" id="CP017816">
    <property type="protein sequence ID" value="APA07756.1"/>
    <property type="molecule type" value="Genomic_DNA"/>
</dbReference>
<dbReference type="VEuPathDB" id="FungiDB:sscle_03g025260"/>
<sequence>MLPTVSLQALPTQQSNTSSSSIASRSQAVPQTPPSHLSGQAQVQLQVAVGHQNPQSQQHAAFSNQINQAGHFTSNNNSTLFSQSSSISLLKRFVKNFTTWDKGTIIAGVAIVVSTIISYFALKLAIWTATKDYIEYCQGEEPIQETSVQCRKAAAQSLPPPPFYQYTGTVLRRTWTGRIIGATESKTQNDYYIWGYALIAYTMFNFAWTFWSSRRLESSRASGLPSEDDMEQQLQQFQQLDGYITDPDVACTIEFSNPLRPSSIEDSDFLVPIDMVQQPQQLGSLSTDPWPMNLAGEDRFAVASEGSLSFGSGTASGMNQDNARPGKLRQRMGKKAIEKLRSGVTEG</sequence>
<feature type="compositionally biased region" description="Polar residues" evidence="1">
    <location>
        <begin position="310"/>
        <end position="322"/>
    </location>
</feature>
<evidence type="ECO:0000256" key="2">
    <source>
        <dbReference type="SAM" id="Phobius"/>
    </source>
</evidence>
<dbReference type="RefSeq" id="XP_001598570.1">
    <property type="nucleotide sequence ID" value="XM_001598520.1"/>
</dbReference>
<feature type="transmembrane region" description="Helical" evidence="2">
    <location>
        <begin position="105"/>
        <end position="126"/>
    </location>
</feature>
<dbReference type="AlphaFoldDB" id="A0A1D9PYN1"/>
<dbReference type="OrthoDB" id="3540466at2759"/>
<feature type="region of interest" description="Disordered" evidence="1">
    <location>
        <begin position="310"/>
        <end position="347"/>
    </location>
</feature>
<feature type="region of interest" description="Disordered" evidence="1">
    <location>
        <begin position="1"/>
        <end position="37"/>
    </location>
</feature>
<feature type="compositionally biased region" description="Polar residues" evidence="1">
    <location>
        <begin position="28"/>
        <end position="37"/>
    </location>
</feature>
<keyword evidence="2" id="KW-0812">Transmembrane</keyword>
<proteinExistence type="predicted"/>
<evidence type="ECO:0000313" key="4">
    <source>
        <dbReference type="Proteomes" id="UP000177798"/>
    </source>
</evidence>
<evidence type="ECO:0000313" key="3">
    <source>
        <dbReference type="EMBL" id="APA07756.1"/>
    </source>
</evidence>
<gene>
    <name evidence="3" type="ORF">sscle_03g025260</name>
</gene>
<keyword evidence="2" id="KW-0472">Membrane</keyword>
<dbReference type="Proteomes" id="UP000177798">
    <property type="component" value="Chromosome 3"/>
</dbReference>
<feature type="transmembrane region" description="Helical" evidence="2">
    <location>
        <begin position="191"/>
        <end position="211"/>
    </location>
</feature>